<dbReference type="Gene3D" id="3.40.50.300">
    <property type="entry name" value="P-loop containing nucleotide triphosphate hydrolases"/>
    <property type="match status" value="1"/>
</dbReference>
<dbReference type="SUPFAM" id="SSF52540">
    <property type="entry name" value="P-loop containing nucleoside triphosphate hydrolases"/>
    <property type="match status" value="1"/>
</dbReference>
<keyword evidence="4" id="KW-1185">Reference proteome</keyword>
<dbReference type="EMBL" id="FOBF01000003">
    <property type="protein sequence ID" value="SEK95796.1"/>
    <property type="molecule type" value="Genomic_DNA"/>
</dbReference>
<dbReference type="GO" id="GO:0005524">
    <property type="term" value="F:ATP binding"/>
    <property type="evidence" value="ECO:0007669"/>
    <property type="project" value="InterPro"/>
</dbReference>
<dbReference type="GO" id="GO:0016301">
    <property type="term" value="F:kinase activity"/>
    <property type="evidence" value="ECO:0007669"/>
    <property type="project" value="UniProtKB-KW"/>
</dbReference>
<keyword evidence="3" id="KW-0418">Kinase</keyword>
<dbReference type="AlphaFoldDB" id="A0A1H7LAK0"/>
<evidence type="ECO:0000313" key="4">
    <source>
        <dbReference type="Proteomes" id="UP000198953"/>
    </source>
</evidence>
<evidence type="ECO:0000313" key="3">
    <source>
        <dbReference type="EMBL" id="SEK95796.1"/>
    </source>
</evidence>
<sequence>MIGGLRHAAPSSPLPGASTLGSVDSLAPRLRALPPSCGPVRLVAVDGPAGSGKTTFAGTLGSELGCQVVHSDDFPVPWEEGPGGWFPLLEEQVIRPLRRGLPGGFRRYDWQRGAYAERVTVPPAPVLIVEGVGTARRSVARLLAFTVWIEAPDDVRLRRVLDRDGPELAPRWHEWFAAEREWFAADGTRARADLVVSTGVPCH</sequence>
<feature type="domain" description="Phosphoribulokinase/uridine kinase" evidence="2">
    <location>
        <begin position="88"/>
        <end position="164"/>
    </location>
</feature>
<accession>A0A1H7LAK0</accession>
<dbReference type="Proteomes" id="UP000198953">
    <property type="component" value="Unassembled WGS sequence"/>
</dbReference>
<proteinExistence type="predicted"/>
<dbReference type="InterPro" id="IPR027417">
    <property type="entry name" value="P-loop_NTPase"/>
</dbReference>
<protein>
    <submittedName>
        <fullName evidence="3">Uridine kinase</fullName>
    </submittedName>
</protein>
<dbReference type="STRING" id="46177.SAMN05660976_01512"/>
<keyword evidence="3" id="KW-0808">Transferase</keyword>
<dbReference type="Pfam" id="PF00485">
    <property type="entry name" value="PRK"/>
    <property type="match status" value="1"/>
</dbReference>
<gene>
    <name evidence="3" type="ORF">SAMN05660976_01512</name>
</gene>
<name>A0A1H7LAK0_9ACTN</name>
<organism evidence="3 4">
    <name type="scientific">Nonomuraea pusilla</name>
    <dbReference type="NCBI Taxonomy" id="46177"/>
    <lineage>
        <taxon>Bacteria</taxon>
        <taxon>Bacillati</taxon>
        <taxon>Actinomycetota</taxon>
        <taxon>Actinomycetes</taxon>
        <taxon>Streptosporangiales</taxon>
        <taxon>Streptosporangiaceae</taxon>
        <taxon>Nonomuraea</taxon>
    </lineage>
</organism>
<feature type="region of interest" description="Disordered" evidence="1">
    <location>
        <begin position="1"/>
        <end position="20"/>
    </location>
</feature>
<reference evidence="3 4" key="1">
    <citation type="submission" date="2016-10" db="EMBL/GenBank/DDBJ databases">
        <authorList>
            <person name="de Groot N.N."/>
        </authorList>
    </citation>
    <scope>NUCLEOTIDE SEQUENCE [LARGE SCALE GENOMIC DNA]</scope>
    <source>
        <strain evidence="3 4">DSM 43357</strain>
    </source>
</reference>
<dbReference type="InterPro" id="IPR006083">
    <property type="entry name" value="PRK/URK"/>
</dbReference>
<evidence type="ECO:0000259" key="2">
    <source>
        <dbReference type="Pfam" id="PF00485"/>
    </source>
</evidence>
<evidence type="ECO:0000256" key="1">
    <source>
        <dbReference type="SAM" id="MobiDB-lite"/>
    </source>
</evidence>